<dbReference type="InterPro" id="IPR006379">
    <property type="entry name" value="HAD-SF_hydro_IIB"/>
</dbReference>
<dbReference type="SFLD" id="SFLDG01140">
    <property type="entry name" value="C2.B:_Phosphomannomutase_and_P"/>
    <property type="match status" value="1"/>
</dbReference>
<dbReference type="InterPro" id="IPR023214">
    <property type="entry name" value="HAD_sf"/>
</dbReference>
<dbReference type="PANTHER" id="PTHR10000">
    <property type="entry name" value="PHOSPHOSERINE PHOSPHATASE"/>
    <property type="match status" value="1"/>
</dbReference>
<dbReference type="PANTHER" id="PTHR10000:SF55">
    <property type="entry name" value="5-AMINO-6-(5-PHOSPHO-D-RIBITYLAMINO)URACIL PHOSPHATASE YCSE"/>
    <property type="match status" value="1"/>
</dbReference>
<dbReference type="PROSITE" id="PS01228">
    <property type="entry name" value="COF_1"/>
    <property type="match status" value="1"/>
</dbReference>
<protein>
    <submittedName>
        <fullName evidence="1">Hydrolase, had superfamily</fullName>
    </submittedName>
</protein>
<dbReference type="NCBIfam" id="TIGR01484">
    <property type="entry name" value="HAD-SF-IIB"/>
    <property type="match status" value="1"/>
</dbReference>
<dbReference type="CDD" id="cd07516">
    <property type="entry name" value="HAD_Pase"/>
    <property type="match status" value="1"/>
</dbReference>
<comment type="caution">
    <text evidence="1">The sequence shown here is derived from an EMBL/GenBank/DDBJ whole genome shotgun (WGS) entry which is preliminary data.</text>
</comment>
<dbReference type="AlphaFoldDB" id="A0A0R1HFS5"/>
<dbReference type="SUPFAM" id="SSF56784">
    <property type="entry name" value="HAD-like"/>
    <property type="match status" value="1"/>
</dbReference>
<reference evidence="1 2" key="1">
    <citation type="journal article" date="2015" name="Genome Announc.">
        <title>Expanding the biotechnology potential of lactobacilli through comparative genomics of 213 strains and associated genera.</title>
        <authorList>
            <person name="Sun Z."/>
            <person name="Harris H.M."/>
            <person name="McCann A."/>
            <person name="Guo C."/>
            <person name="Argimon S."/>
            <person name="Zhang W."/>
            <person name="Yang X."/>
            <person name="Jeffery I.B."/>
            <person name="Cooney J.C."/>
            <person name="Kagawa T.F."/>
            <person name="Liu W."/>
            <person name="Song Y."/>
            <person name="Salvetti E."/>
            <person name="Wrobel A."/>
            <person name="Rasinkangas P."/>
            <person name="Parkhill J."/>
            <person name="Rea M.C."/>
            <person name="O'Sullivan O."/>
            <person name="Ritari J."/>
            <person name="Douillard F.P."/>
            <person name="Paul Ross R."/>
            <person name="Yang R."/>
            <person name="Briner A.E."/>
            <person name="Felis G.E."/>
            <person name="de Vos W.M."/>
            <person name="Barrangou R."/>
            <person name="Klaenhammer T.R."/>
            <person name="Caufield P.W."/>
            <person name="Cui Y."/>
            <person name="Zhang H."/>
            <person name="O'Toole P.W."/>
        </authorList>
    </citation>
    <scope>NUCLEOTIDE SEQUENCE [LARGE SCALE GENOMIC DNA]</scope>
    <source>
        <strain evidence="1 2">DSM 15638</strain>
    </source>
</reference>
<dbReference type="GO" id="GO:0016791">
    <property type="term" value="F:phosphatase activity"/>
    <property type="evidence" value="ECO:0007669"/>
    <property type="project" value="TreeGrafter"/>
</dbReference>
<dbReference type="InterPro" id="IPR036412">
    <property type="entry name" value="HAD-like_sf"/>
</dbReference>
<evidence type="ECO:0000313" key="1">
    <source>
        <dbReference type="EMBL" id="KRK45262.1"/>
    </source>
</evidence>
<dbReference type="GO" id="GO:0005829">
    <property type="term" value="C:cytosol"/>
    <property type="evidence" value="ECO:0007669"/>
    <property type="project" value="TreeGrafter"/>
</dbReference>
<gene>
    <name evidence="1" type="ORF">FC66_GL000435</name>
</gene>
<dbReference type="EMBL" id="AZDI01000011">
    <property type="protein sequence ID" value="KRK45262.1"/>
    <property type="molecule type" value="Genomic_DNA"/>
</dbReference>
<dbReference type="Gene3D" id="3.40.50.1000">
    <property type="entry name" value="HAD superfamily/HAD-like"/>
    <property type="match status" value="1"/>
</dbReference>
<dbReference type="GO" id="GO:0000287">
    <property type="term" value="F:magnesium ion binding"/>
    <property type="evidence" value="ECO:0007669"/>
    <property type="project" value="TreeGrafter"/>
</dbReference>
<dbReference type="SFLD" id="SFLDG01144">
    <property type="entry name" value="C2.B.4:_PGP_Like"/>
    <property type="match status" value="1"/>
</dbReference>
<dbReference type="Pfam" id="PF08282">
    <property type="entry name" value="Hydrolase_3"/>
    <property type="match status" value="1"/>
</dbReference>
<organism evidence="1 2">
    <name type="scientific">Dellaglioa algida DSM 15638</name>
    <dbReference type="NCBI Taxonomy" id="1423719"/>
    <lineage>
        <taxon>Bacteria</taxon>
        <taxon>Bacillati</taxon>
        <taxon>Bacillota</taxon>
        <taxon>Bacilli</taxon>
        <taxon>Lactobacillales</taxon>
        <taxon>Lactobacillaceae</taxon>
        <taxon>Dellaglioa</taxon>
    </lineage>
</organism>
<proteinExistence type="predicted"/>
<keyword evidence="2" id="KW-1185">Reference proteome</keyword>
<dbReference type="Proteomes" id="UP000051450">
    <property type="component" value="Unassembled WGS sequence"/>
</dbReference>
<dbReference type="SFLD" id="SFLDS00003">
    <property type="entry name" value="Haloacid_Dehalogenase"/>
    <property type="match status" value="1"/>
</dbReference>
<dbReference type="InterPro" id="IPR000150">
    <property type="entry name" value="Cof"/>
</dbReference>
<sequence length="267" mass="29038">MIKIIASDMDGTLLNNENSISEGNASAIKKAQAMGVTFVVATGRSYDEVKPLIDAVGINAPMINFNGGATTTETGAQIHSFPILKDEAKKVIELLKNEHVFFKIMTSDGVYSDDPLKYDEAVVKLQLQPIHYVDSYNEIIDNTEIDLFKVLIRKTDGADDLSVIKNKIEENTTLVVTSSGDNNLEVNHGNAQKGIALKRFADDLGIPMSDVMAIGDNLNDISMLKVAGVSYAMENGHQENKDVANHRAKTNVEDGVGIAILEQLSQE</sequence>
<keyword evidence="1" id="KW-0378">Hydrolase</keyword>
<dbReference type="Gene3D" id="3.30.1240.10">
    <property type="match status" value="1"/>
</dbReference>
<dbReference type="PATRIC" id="fig|1423719.4.peg.439"/>
<accession>A0A0R1HFS5</accession>
<dbReference type="OrthoDB" id="9790031at2"/>
<dbReference type="NCBIfam" id="TIGR00099">
    <property type="entry name" value="Cof-subfamily"/>
    <property type="match status" value="1"/>
</dbReference>
<dbReference type="PROSITE" id="PS01229">
    <property type="entry name" value="COF_2"/>
    <property type="match status" value="1"/>
</dbReference>
<dbReference type="RefSeq" id="WP_057974693.1">
    <property type="nucleotide sequence ID" value="NZ_AZDI01000011.1"/>
</dbReference>
<dbReference type="STRING" id="1423719.FC66_GL000435"/>
<name>A0A0R1HFS5_9LACO</name>
<evidence type="ECO:0000313" key="2">
    <source>
        <dbReference type="Proteomes" id="UP000051450"/>
    </source>
</evidence>